<sequence>MDKLKIVIADNESIIRMDLKEILEEAGHDVVGEAINGKKAVELARKYHPDLVIMDIKMPEMDGIAAAKIIDDEKIAPVLLLTAFSQADIVEKAKHSGVLAYLVKPVREDNLFPAMEIALTRFREIQQLELELNDAKNSLEMRKLLDRAKGILMDAYSLSESEAYRRIQQYSMAKRRTIKDVAEAIIRSTLKNKP</sequence>
<dbReference type="SMART" id="SM00448">
    <property type="entry name" value="REC"/>
    <property type="match status" value="1"/>
</dbReference>
<dbReference type="PROSITE" id="PS50110">
    <property type="entry name" value="RESPONSE_REGULATORY"/>
    <property type="match status" value="1"/>
</dbReference>
<comment type="caution">
    <text evidence="4">The sequence shown here is derived from an EMBL/GenBank/DDBJ whole genome shotgun (WGS) entry which is preliminary data.</text>
</comment>
<protein>
    <submittedName>
        <fullName evidence="4">Response regulator NasT</fullName>
    </submittedName>
</protein>
<dbReference type="Pfam" id="PF00072">
    <property type="entry name" value="Response_reg"/>
    <property type="match status" value="1"/>
</dbReference>
<evidence type="ECO:0000313" key="5">
    <source>
        <dbReference type="Proteomes" id="UP001239167"/>
    </source>
</evidence>
<evidence type="ECO:0000259" key="3">
    <source>
        <dbReference type="PROSITE" id="PS50921"/>
    </source>
</evidence>
<dbReference type="InterPro" id="IPR036388">
    <property type="entry name" value="WH-like_DNA-bd_sf"/>
</dbReference>
<proteinExistence type="predicted"/>
<dbReference type="PROSITE" id="PS50921">
    <property type="entry name" value="ANTAR"/>
    <property type="match status" value="1"/>
</dbReference>
<dbReference type="PANTHER" id="PTHR43367">
    <property type="match status" value="1"/>
</dbReference>
<dbReference type="InterPro" id="IPR008327">
    <property type="entry name" value="Sig_transdc_resp-reg_antiterm"/>
</dbReference>
<feature type="modified residue" description="4-aspartylphosphate" evidence="1">
    <location>
        <position position="55"/>
    </location>
</feature>
<dbReference type="RefSeq" id="WP_196604961.1">
    <property type="nucleotide sequence ID" value="NZ_CP116940.1"/>
</dbReference>
<keyword evidence="5" id="KW-1185">Reference proteome</keyword>
<dbReference type="EMBL" id="JAUSUE010000002">
    <property type="protein sequence ID" value="MDQ0202761.1"/>
    <property type="molecule type" value="Genomic_DNA"/>
</dbReference>
<reference evidence="4 5" key="1">
    <citation type="submission" date="2023-07" db="EMBL/GenBank/DDBJ databases">
        <title>Genomic Encyclopedia of Type Strains, Phase IV (KMG-IV): sequencing the most valuable type-strain genomes for metagenomic binning, comparative biology and taxonomic classification.</title>
        <authorList>
            <person name="Goeker M."/>
        </authorList>
    </citation>
    <scope>NUCLEOTIDE SEQUENCE [LARGE SCALE GENOMIC DNA]</scope>
    <source>
        <strain evidence="4 5">DSM 16980</strain>
    </source>
</reference>
<evidence type="ECO:0000313" key="4">
    <source>
        <dbReference type="EMBL" id="MDQ0202761.1"/>
    </source>
</evidence>
<dbReference type="PANTHER" id="PTHR43367:SF1">
    <property type="entry name" value="TWO-COMPONENT RESPONSE REGULATOR-LIKE APRR6-RELATED"/>
    <property type="match status" value="1"/>
</dbReference>
<accession>A0ABT9Y4K0</accession>
<dbReference type="SUPFAM" id="SSF52172">
    <property type="entry name" value="CheY-like"/>
    <property type="match status" value="1"/>
</dbReference>
<keyword evidence="1" id="KW-0597">Phosphoprotein</keyword>
<gene>
    <name evidence="4" type="ORF">J2S01_000454</name>
</gene>
<organism evidence="4 5">
    <name type="scientific">Pectinatus haikarae</name>
    <dbReference type="NCBI Taxonomy" id="349096"/>
    <lineage>
        <taxon>Bacteria</taxon>
        <taxon>Bacillati</taxon>
        <taxon>Bacillota</taxon>
        <taxon>Negativicutes</taxon>
        <taxon>Selenomonadales</taxon>
        <taxon>Selenomonadaceae</taxon>
        <taxon>Pectinatus</taxon>
    </lineage>
</organism>
<dbReference type="SMART" id="SM01012">
    <property type="entry name" value="ANTAR"/>
    <property type="match status" value="1"/>
</dbReference>
<evidence type="ECO:0000256" key="1">
    <source>
        <dbReference type="PROSITE-ProRule" id="PRU00169"/>
    </source>
</evidence>
<dbReference type="InterPro" id="IPR001789">
    <property type="entry name" value="Sig_transdc_resp-reg_receiver"/>
</dbReference>
<dbReference type="Gene3D" id="3.40.50.2300">
    <property type="match status" value="1"/>
</dbReference>
<dbReference type="Gene3D" id="1.10.10.10">
    <property type="entry name" value="Winged helix-like DNA-binding domain superfamily/Winged helix DNA-binding domain"/>
    <property type="match status" value="1"/>
</dbReference>
<dbReference type="InterPro" id="IPR005561">
    <property type="entry name" value="ANTAR"/>
</dbReference>
<feature type="domain" description="ANTAR" evidence="3">
    <location>
        <begin position="125"/>
        <end position="186"/>
    </location>
</feature>
<dbReference type="Proteomes" id="UP001239167">
    <property type="component" value="Unassembled WGS sequence"/>
</dbReference>
<dbReference type="InterPro" id="IPR011006">
    <property type="entry name" value="CheY-like_superfamily"/>
</dbReference>
<evidence type="ECO:0000259" key="2">
    <source>
        <dbReference type="PROSITE" id="PS50110"/>
    </source>
</evidence>
<feature type="domain" description="Response regulatory" evidence="2">
    <location>
        <begin position="5"/>
        <end position="119"/>
    </location>
</feature>
<dbReference type="Pfam" id="PF03861">
    <property type="entry name" value="ANTAR"/>
    <property type="match status" value="1"/>
</dbReference>
<name>A0ABT9Y4K0_9FIRM</name>
<dbReference type="PIRSF" id="PIRSF036382">
    <property type="entry name" value="RR_antiterm"/>
    <property type="match status" value="1"/>
</dbReference>